<dbReference type="Pfam" id="PF00384">
    <property type="entry name" value="Molybdopterin"/>
    <property type="match status" value="1"/>
</dbReference>
<dbReference type="PANTHER" id="PTHR43105">
    <property type="entry name" value="RESPIRATORY NITRATE REDUCTASE"/>
    <property type="match status" value="1"/>
</dbReference>
<dbReference type="AlphaFoldDB" id="X0V7W6"/>
<dbReference type="GO" id="GO:0016020">
    <property type="term" value="C:membrane"/>
    <property type="evidence" value="ECO:0007669"/>
    <property type="project" value="TreeGrafter"/>
</dbReference>
<dbReference type="InterPro" id="IPR006656">
    <property type="entry name" value="Mopterin_OxRdtase"/>
</dbReference>
<accession>X0V7W6</accession>
<dbReference type="GO" id="GO:0016491">
    <property type="term" value="F:oxidoreductase activity"/>
    <property type="evidence" value="ECO:0007669"/>
    <property type="project" value="InterPro"/>
</dbReference>
<organism evidence="2">
    <name type="scientific">marine sediment metagenome</name>
    <dbReference type="NCBI Taxonomy" id="412755"/>
    <lineage>
        <taxon>unclassified sequences</taxon>
        <taxon>metagenomes</taxon>
        <taxon>ecological metagenomes</taxon>
    </lineage>
</organism>
<proteinExistence type="predicted"/>
<dbReference type="EMBL" id="BARS01013434">
    <property type="protein sequence ID" value="GAF96740.1"/>
    <property type="molecule type" value="Genomic_DNA"/>
</dbReference>
<sequence length="149" mass="16672">GAIPGWRLARLLGATVLDSDGQIGDFSVGIYETFGKFHFVSSVDDWVHADLIMVWHCNPLYTRIPCVHYITEARYRGSQVVCIAPDYSATSIHTDLWVPVVPSSDSALALGLCKIILDEGKVNEAFVKDQTDLPLLVRLDNRRFLRQPE</sequence>
<dbReference type="PANTHER" id="PTHR43105:SF2">
    <property type="entry name" value="RESPIRATORY NITRATE REDUCTASE 2 ALPHA CHAIN"/>
    <property type="match status" value="1"/>
</dbReference>
<name>X0V7W6_9ZZZZ</name>
<evidence type="ECO:0000313" key="2">
    <source>
        <dbReference type="EMBL" id="GAF96740.1"/>
    </source>
</evidence>
<feature type="non-terminal residue" evidence="2">
    <location>
        <position position="149"/>
    </location>
</feature>
<gene>
    <name evidence="2" type="ORF">S01H1_23330</name>
</gene>
<dbReference type="Gene3D" id="3.40.50.12440">
    <property type="match status" value="1"/>
</dbReference>
<dbReference type="SUPFAM" id="SSF53706">
    <property type="entry name" value="Formate dehydrogenase/DMSO reductase, domains 1-3"/>
    <property type="match status" value="1"/>
</dbReference>
<feature type="non-terminal residue" evidence="2">
    <location>
        <position position="1"/>
    </location>
</feature>
<comment type="caution">
    <text evidence="2">The sequence shown here is derived from an EMBL/GenBank/DDBJ whole genome shotgun (WGS) entry which is preliminary data.</text>
</comment>
<feature type="domain" description="Molybdopterin oxidoreductase" evidence="1">
    <location>
        <begin position="7"/>
        <end position="124"/>
    </location>
</feature>
<reference evidence="2" key="1">
    <citation type="journal article" date="2014" name="Front. Microbiol.">
        <title>High frequency of phylogenetically diverse reductive dehalogenase-homologous genes in deep subseafloor sedimentary metagenomes.</title>
        <authorList>
            <person name="Kawai M."/>
            <person name="Futagami T."/>
            <person name="Toyoda A."/>
            <person name="Takaki Y."/>
            <person name="Nishi S."/>
            <person name="Hori S."/>
            <person name="Arai W."/>
            <person name="Tsubouchi T."/>
            <person name="Morono Y."/>
            <person name="Uchiyama I."/>
            <person name="Ito T."/>
            <person name="Fujiyama A."/>
            <person name="Inagaki F."/>
            <person name="Takami H."/>
        </authorList>
    </citation>
    <scope>NUCLEOTIDE SEQUENCE</scope>
    <source>
        <strain evidence="2">Expedition CK06-06</strain>
    </source>
</reference>
<protein>
    <recommendedName>
        <fullName evidence="1">Molybdopterin oxidoreductase domain-containing protein</fullName>
    </recommendedName>
</protein>
<dbReference type="InterPro" id="IPR050123">
    <property type="entry name" value="Prok_molybdopt-oxidoreductase"/>
</dbReference>
<evidence type="ECO:0000259" key="1">
    <source>
        <dbReference type="Pfam" id="PF00384"/>
    </source>
</evidence>